<dbReference type="AlphaFoldDB" id="A0AA39FCA1"/>
<dbReference type="InterPro" id="IPR036179">
    <property type="entry name" value="Ig-like_dom_sf"/>
</dbReference>
<accession>A0AA39FCA1</accession>
<evidence type="ECO:0000313" key="1">
    <source>
        <dbReference type="EMBL" id="KAK0166759.1"/>
    </source>
</evidence>
<proteinExistence type="predicted"/>
<reference evidence="1" key="1">
    <citation type="journal article" date="2023" name="bioRxiv">
        <title>Scaffold-level genome assemblies of two parasitoid biocontrol wasps reveal the parthenogenesis mechanism and an associated novel virus.</title>
        <authorList>
            <person name="Inwood S."/>
            <person name="Skelly J."/>
            <person name="Guhlin J."/>
            <person name="Harrop T."/>
            <person name="Goldson S."/>
            <person name="Dearden P."/>
        </authorList>
    </citation>
    <scope>NUCLEOTIDE SEQUENCE</scope>
    <source>
        <strain evidence="1">Lincoln</strain>
        <tissue evidence="1">Whole body</tissue>
    </source>
</reference>
<reference evidence="1" key="2">
    <citation type="submission" date="2023-03" db="EMBL/GenBank/DDBJ databases">
        <authorList>
            <person name="Inwood S.N."/>
            <person name="Skelly J.G."/>
            <person name="Guhlin J."/>
            <person name="Harrop T.W.R."/>
            <person name="Goldson S.G."/>
            <person name="Dearden P.K."/>
        </authorList>
    </citation>
    <scope>NUCLEOTIDE SEQUENCE</scope>
    <source>
        <strain evidence="1">Lincoln</strain>
        <tissue evidence="1">Whole body</tissue>
    </source>
</reference>
<keyword evidence="2" id="KW-1185">Reference proteome</keyword>
<dbReference type="SUPFAM" id="SSF48726">
    <property type="entry name" value="Immunoglobulin"/>
    <property type="match status" value="1"/>
</dbReference>
<evidence type="ECO:0000313" key="2">
    <source>
        <dbReference type="Proteomes" id="UP001168972"/>
    </source>
</evidence>
<organism evidence="1 2">
    <name type="scientific">Microctonus hyperodae</name>
    <name type="common">Parasitoid wasp</name>
    <dbReference type="NCBI Taxonomy" id="165561"/>
    <lineage>
        <taxon>Eukaryota</taxon>
        <taxon>Metazoa</taxon>
        <taxon>Ecdysozoa</taxon>
        <taxon>Arthropoda</taxon>
        <taxon>Hexapoda</taxon>
        <taxon>Insecta</taxon>
        <taxon>Pterygota</taxon>
        <taxon>Neoptera</taxon>
        <taxon>Endopterygota</taxon>
        <taxon>Hymenoptera</taxon>
        <taxon>Apocrita</taxon>
        <taxon>Ichneumonoidea</taxon>
        <taxon>Braconidae</taxon>
        <taxon>Euphorinae</taxon>
        <taxon>Microctonus</taxon>
    </lineage>
</organism>
<gene>
    <name evidence="1" type="ORF">PV327_004248</name>
</gene>
<name>A0AA39FCA1_MICHY</name>
<sequence>MKLNEDADSYIVPVKKSINIAHDELNLIVNVIPSKEATIQYCRWIRPDGHGFTETNSNQYSRSQTETSCILTLTDWDSTDLGTWSCYVRFSTGSDEEVHTTIELVLTTETRDEREANNVRSVSLLSSMTVTYYIVNVGSVMVDIERDVDKELLPRKTIIGENGSYANVYFKDYSDDITKCYIVNEYHEEIVYILGDDGNGTSAGLELYEKCGVRIPINDKWKGDWKLVRESENYKLRTGIITIKSYPKITSPEESHETWRRQSTDMKIGMNEREKPKYLYCEVEKPDGEVISLRDTKCEYSVGEPRMTFLFETDPLKINATVTTTPDKMINILCQTYVDEIEYCLFTTPNGTMINSLPGNGNEKYMYYGAGSYSMYGTKFAQCGITILQPSNDDYGTWKCTIKKKKSNIINTLVSTAHLAGKKIYHPYVSTKNIYVKRSDNFSITCKTKTSLDYCWLQSPNGTNYSVTKNRGNLQNYLPYVGEGLSVGVCGASIENADDIHSGNWSCRLGVTGGAEIESIVAVTVTGPIASHSRDVSSDVNVANGIVENQRDNKEKCSRELLPPVPSSYYITLHSSYCIV</sequence>
<evidence type="ECO:0008006" key="3">
    <source>
        <dbReference type="Google" id="ProtNLM"/>
    </source>
</evidence>
<dbReference type="Proteomes" id="UP001168972">
    <property type="component" value="Unassembled WGS sequence"/>
</dbReference>
<comment type="caution">
    <text evidence="1">The sequence shown here is derived from an EMBL/GenBank/DDBJ whole genome shotgun (WGS) entry which is preliminary data.</text>
</comment>
<protein>
    <recommendedName>
        <fullName evidence="3">Ig-like domain-containing protein</fullName>
    </recommendedName>
</protein>
<dbReference type="EMBL" id="JAQQBR010001832">
    <property type="protein sequence ID" value="KAK0166759.1"/>
    <property type="molecule type" value="Genomic_DNA"/>
</dbReference>